<evidence type="ECO:0000313" key="2">
    <source>
        <dbReference type="Proteomes" id="UP001595755"/>
    </source>
</evidence>
<dbReference type="RefSeq" id="WP_204602855.1">
    <property type="nucleotide sequence ID" value="NZ_JBHSED010000013.1"/>
</dbReference>
<keyword evidence="2" id="KW-1185">Reference proteome</keyword>
<evidence type="ECO:0008006" key="3">
    <source>
        <dbReference type="Google" id="ProtNLM"/>
    </source>
</evidence>
<gene>
    <name evidence="1" type="ORF">ACFO1S_08165</name>
</gene>
<dbReference type="SUPFAM" id="SSF63825">
    <property type="entry name" value="YWTD domain"/>
    <property type="match status" value="1"/>
</dbReference>
<dbReference type="Proteomes" id="UP001595755">
    <property type="component" value="Unassembled WGS sequence"/>
</dbReference>
<organism evidence="1 2">
    <name type="scientific">Cohnella boryungensis</name>
    <dbReference type="NCBI Taxonomy" id="768479"/>
    <lineage>
        <taxon>Bacteria</taxon>
        <taxon>Bacillati</taxon>
        <taxon>Bacillota</taxon>
        <taxon>Bacilli</taxon>
        <taxon>Bacillales</taxon>
        <taxon>Paenibacillaceae</taxon>
        <taxon>Cohnella</taxon>
    </lineage>
</organism>
<sequence>MRKHQQQQVVESLNTLEEAHDELARQTDANAIVGLLGDCQEFALKIGEFIERIEGEGTRTVALLEQYCDLLYDASVRFDQVNSTAQLRRQLIVIKNSVSDELKPNKIEIAFFPYKASMFDALESIWLAAKDDPRCEVYVVPIPYYDKLPNGQLGQMHYEGDQYPEYVPITNWMEYDVEARRPDIIYIHNPYDNGNLVTSVHPMYYSKRLRDLTDLLVYVPYFVSNGDVGEAICSTAGCIYADRVFVQSEKVRQTYIRVYKRLAQQHHFGDAFGKAEEKFQAVGSPKFDKVVNSRREDYPLPDEWAAKMIRPDGTRKKVVLYNTAITSLLTDNDAVLRKLRYVFSVFRERDDVLLWWRPHPLNGTTYASMRPQLLVEYEMIVQEYKLGDFGIYDDSADSQRAIAMSDAYYGDGGSLMVLYALTGKSIMWQDIELNETAACNPYAFTRAVDDGNSLWWNAFSGNALMCMDKQTKVATYVGSFPDERYCGWALYAGVLQYEEKLIFAPSAANAIAVYDMATGAWEKIALELSAREMRQQYRSEAKFAEVKRYKQSLFFIPYFYPAIIRYDLDTRKVEYINKWIKQLEPYIVDKTDVWFAQSIQEGSRLLLPACNANAIVIFDMETYKSVIQAVETVQHGFEGICGEDGKYWLTPRKHTEIVRWDRKDNTFTKLNEFPQEYDGGTYSFSLPLYADRSIWLLPNQANQFIQINEEDGKMTSVGGFPIEARPFYYTQTVESKIVTVSYRENRLIEWGIQDATAQEYAIIVSSDDDARMKEQEVFGDYNYEAYATSLNKFCEYTTEQDRSAVNVEQQMKRVIQELANFDGSAGQVIFQKSMQFYDIYSVV</sequence>
<comment type="caution">
    <text evidence="1">The sequence shown here is derived from an EMBL/GenBank/DDBJ whole genome shotgun (WGS) entry which is preliminary data.</text>
</comment>
<accession>A0ABV8S763</accession>
<name>A0ABV8S763_9BACL</name>
<dbReference type="EMBL" id="JBHSED010000013">
    <property type="protein sequence ID" value="MFC4303424.1"/>
    <property type="molecule type" value="Genomic_DNA"/>
</dbReference>
<proteinExistence type="predicted"/>
<reference evidence="2" key="1">
    <citation type="journal article" date="2019" name="Int. J. Syst. Evol. Microbiol.">
        <title>The Global Catalogue of Microorganisms (GCM) 10K type strain sequencing project: providing services to taxonomists for standard genome sequencing and annotation.</title>
        <authorList>
            <consortium name="The Broad Institute Genomics Platform"/>
            <consortium name="The Broad Institute Genome Sequencing Center for Infectious Disease"/>
            <person name="Wu L."/>
            <person name="Ma J."/>
        </authorList>
    </citation>
    <scope>NUCLEOTIDE SEQUENCE [LARGE SCALE GENOMIC DNA]</scope>
    <source>
        <strain evidence="2">CGMCC 4.1641</strain>
    </source>
</reference>
<evidence type="ECO:0000313" key="1">
    <source>
        <dbReference type="EMBL" id="MFC4303424.1"/>
    </source>
</evidence>
<protein>
    <recommendedName>
        <fullName evidence="3">CDP-Glycerol:Poly(Glycerophosphate) glycerophosphotransferase</fullName>
    </recommendedName>
</protein>